<dbReference type="InterPro" id="IPR054568">
    <property type="entry name" value="NNH3"/>
</dbReference>
<dbReference type="Pfam" id="PF05729">
    <property type="entry name" value="NACHT"/>
    <property type="match status" value="1"/>
</dbReference>
<dbReference type="SUPFAM" id="SSF141571">
    <property type="entry name" value="Pentapeptide repeat-like"/>
    <property type="match status" value="1"/>
</dbReference>
<evidence type="ECO:0000259" key="2">
    <source>
        <dbReference type="Pfam" id="PF05729"/>
    </source>
</evidence>
<feature type="domain" description="NACHT" evidence="2">
    <location>
        <begin position="359"/>
        <end position="518"/>
    </location>
</feature>
<feature type="domain" description="NACHT N-terminal Helical" evidence="3">
    <location>
        <begin position="37"/>
        <end position="299"/>
    </location>
</feature>
<name>A0A926VEN1_9CYAN</name>
<accession>A0A926VEN1</accession>
<dbReference type="SUPFAM" id="SSF52540">
    <property type="entry name" value="P-loop containing nucleoside triphosphate hydrolases"/>
    <property type="match status" value="1"/>
</dbReference>
<dbReference type="AlphaFoldDB" id="A0A926VEN1"/>
<dbReference type="InterPro" id="IPR001646">
    <property type="entry name" value="5peptide_repeat"/>
</dbReference>
<dbReference type="InterPro" id="IPR051082">
    <property type="entry name" value="Pentapeptide-BTB/POZ_domain"/>
</dbReference>
<dbReference type="Gene3D" id="3.40.50.300">
    <property type="entry name" value="P-loop containing nucleotide triphosphate hydrolases"/>
    <property type="match status" value="1"/>
</dbReference>
<sequence length="1076" mass="118925">MSLSIRQWLTEHNIIIAQLHVAGAQTAGVAFRIVRDMEVKSLTPFDISPLAELLELPLDVLWQYIRPVSHLSVELLRILSRKKPLKRNEGTWIAFQIAYVKSFQKVLEQEFALKRAWIERANIPTYDTADPSRSIALTDPQLQALLKTLRPGRLSDTQAEQALSSIGESLLVGQMNNLTSAWFVSNGVDEIAAKSIVQRLVHALPGYLLAVVAENALPLAQLQRFVRLGNLSNNSLANQILSDDDTVALEAENSPPASAWEQALSAGATPNLIDLNRENYRANLMQALSEPILGELFALKDLYIPLKVLPVEKGETRRRVEWRTPTFPSPPAQFSVSSPTTPVDLMEWATNQLSSPESVAVITGDTGAGKTSFCQIWATKIAQESYPSWMPVFIRLRDATLGKTLEETLDSALEGAKFTCADGWLSPLHPPCLLILDGLEELPRAPSVERQFSAFLDRVLNFQLRYAGASGRPRHKIVITCRSELFSHLAYSLPASFRVMAIQPLDQEQLKQWFKNWSKLQPKSIAQSYFNFLKQSGVFRQLPEVKDLTVLVHQPLTLLILGILYRCGRLDERIFPLRGSQIRFEIYDRLCRWLLGETWDGISASDSLSISVREGLPNSGRTPEAIASLLEGRSVQQVRQQMQVAALILLQSGRNCCTESAVSTRLASEFSEGAAISGLPAFYFRRCDRSKAGHVVNNFSASLSHSAKLSFFHAKLGEYFCAEALAEKLKSLACRVADAYGEVIFAIDSPSRVAQQIYSLLGYGILSAEIEEMIVERLRREEARDRTSFSFAILLERLNSFWTAYCRGRWLDEGLAHTARSGLQSLGNPLNVLQIDAVVGLNLFQLLCACHREAQIPFSPCGEAQVTEEFDADRLLTLIGRTAVLSPDTFWARSRGSLMYLNLSKTCLNDVVLPGANFWKTNFFGAELAGVNFAGANLQETNLSWTNLTDANLSGTNLSAAKLEGANLTGANLLGANLQLASLTNACLFEAQLDEAAKDLAEKSGALFSLQQYTACQQALASLESSTRQTPTIAKNIIVNQTDDADSTLLLIERSEGATDDPNQSGMDGNDETMFL</sequence>
<dbReference type="InterPro" id="IPR027417">
    <property type="entry name" value="P-loop_NTPase"/>
</dbReference>
<protein>
    <submittedName>
        <fullName evidence="4">Pentapeptide repeat-containing protein</fullName>
    </submittedName>
</protein>
<comment type="caution">
    <text evidence="4">The sequence shown here is derived from an EMBL/GenBank/DDBJ whole genome shotgun (WGS) entry which is preliminary data.</text>
</comment>
<dbReference type="Pfam" id="PF22735">
    <property type="entry name" value="NNH3"/>
    <property type="match status" value="1"/>
</dbReference>
<reference evidence="4" key="1">
    <citation type="journal article" date="2015" name="ISME J.">
        <title>Draft Genome Sequence of Streptomyces incarnatus NRRL8089, which Produces the Nucleoside Antibiotic Sinefungin.</title>
        <authorList>
            <person name="Oshima K."/>
            <person name="Hattori M."/>
            <person name="Shimizu H."/>
            <person name="Fukuda K."/>
            <person name="Nemoto M."/>
            <person name="Inagaki K."/>
            <person name="Tamura T."/>
        </authorList>
    </citation>
    <scope>NUCLEOTIDE SEQUENCE</scope>
    <source>
        <strain evidence="4">FACHB-1375</strain>
    </source>
</reference>
<dbReference type="Gene3D" id="2.160.20.80">
    <property type="entry name" value="E3 ubiquitin-protein ligase SopA"/>
    <property type="match status" value="1"/>
</dbReference>
<proteinExistence type="predicted"/>
<feature type="region of interest" description="Disordered" evidence="1">
    <location>
        <begin position="1054"/>
        <end position="1076"/>
    </location>
</feature>
<dbReference type="EMBL" id="JACJPW010000038">
    <property type="protein sequence ID" value="MBD2182561.1"/>
    <property type="molecule type" value="Genomic_DNA"/>
</dbReference>
<reference evidence="4" key="2">
    <citation type="submission" date="2020-08" db="EMBL/GenBank/DDBJ databases">
        <authorList>
            <person name="Chen M."/>
            <person name="Teng W."/>
            <person name="Zhao L."/>
            <person name="Hu C."/>
            <person name="Zhou Y."/>
            <person name="Han B."/>
            <person name="Song L."/>
            <person name="Shu W."/>
        </authorList>
    </citation>
    <scope>NUCLEOTIDE SEQUENCE</scope>
    <source>
        <strain evidence="4">FACHB-1375</strain>
    </source>
</reference>
<evidence type="ECO:0000313" key="5">
    <source>
        <dbReference type="Proteomes" id="UP000641646"/>
    </source>
</evidence>
<dbReference type="PANTHER" id="PTHR14136">
    <property type="entry name" value="BTB_POZ DOMAIN-CONTAINING PROTEIN KCTD9"/>
    <property type="match status" value="1"/>
</dbReference>
<gene>
    <name evidence="4" type="ORF">H6G03_15890</name>
</gene>
<dbReference type="InterPro" id="IPR007111">
    <property type="entry name" value="NACHT_NTPase"/>
</dbReference>
<evidence type="ECO:0000256" key="1">
    <source>
        <dbReference type="SAM" id="MobiDB-lite"/>
    </source>
</evidence>
<dbReference type="Proteomes" id="UP000641646">
    <property type="component" value="Unassembled WGS sequence"/>
</dbReference>
<dbReference type="RefSeq" id="WP_190465386.1">
    <property type="nucleotide sequence ID" value="NZ_JACJPW010000038.1"/>
</dbReference>
<dbReference type="PANTHER" id="PTHR14136:SF17">
    <property type="entry name" value="BTB_POZ DOMAIN-CONTAINING PROTEIN KCTD9"/>
    <property type="match status" value="1"/>
</dbReference>
<dbReference type="Pfam" id="PF00805">
    <property type="entry name" value="Pentapeptide"/>
    <property type="match status" value="1"/>
</dbReference>
<keyword evidence="5" id="KW-1185">Reference proteome</keyword>
<evidence type="ECO:0000259" key="3">
    <source>
        <dbReference type="Pfam" id="PF22735"/>
    </source>
</evidence>
<organism evidence="4 5">
    <name type="scientific">Aerosakkonema funiforme FACHB-1375</name>
    <dbReference type="NCBI Taxonomy" id="2949571"/>
    <lineage>
        <taxon>Bacteria</taxon>
        <taxon>Bacillati</taxon>
        <taxon>Cyanobacteriota</taxon>
        <taxon>Cyanophyceae</taxon>
        <taxon>Oscillatoriophycideae</taxon>
        <taxon>Aerosakkonematales</taxon>
        <taxon>Aerosakkonemataceae</taxon>
        <taxon>Aerosakkonema</taxon>
    </lineage>
</organism>
<evidence type="ECO:0000313" key="4">
    <source>
        <dbReference type="EMBL" id="MBD2182561.1"/>
    </source>
</evidence>